<evidence type="ECO:0000313" key="1">
    <source>
        <dbReference type="EMBL" id="GAA2239926.1"/>
    </source>
</evidence>
<evidence type="ECO:0000313" key="2">
    <source>
        <dbReference type="Proteomes" id="UP001501474"/>
    </source>
</evidence>
<accession>A0ABN3DRA9</accession>
<name>A0ABN3DRA9_9ACTN</name>
<organism evidence="1 2">
    <name type="scientific">Streptomyces indiaensis</name>
    <dbReference type="NCBI Taxonomy" id="284033"/>
    <lineage>
        <taxon>Bacteria</taxon>
        <taxon>Bacillati</taxon>
        <taxon>Actinomycetota</taxon>
        <taxon>Actinomycetes</taxon>
        <taxon>Kitasatosporales</taxon>
        <taxon>Streptomycetaceae</taxon>
        <taxon>Streptomyces</taxon>
    </lineage>
</organism>
<dbReference type="Proteomes" id="UP001501474">
    <property type="component" value="Unassembled WGS sequence"/>
</dbReference>
<gene>
    <name evidence="1" type="ORF">GCM10010104_39050</name>
</gene>
<comment type="caution">
    <text evidence="1">The sequence shown here is derived from an EMBL/GenBank/DDBJ whole genome shotgun (WGS) entry which is preliminary data.</text>
</comment>
<keyword evidence="2" id="KW-1185">Reference proteome</keyword>
<sequence length="97" mass="10275">MAARPAELLAPARILSHLAHVTAVSVTSVRAGVRPLRTFPLSAWAPDESLTCGFTFDPETGVLVRAEATPEATPDAEADGRVIFRHVVTARGARRSG</sequence>
<reference evidence="1 2" key="1">
    <citation type="journal article" date="2019" name="Int. J. Syst. Evol. Microbiol.">
        <title>The Global Catalogue of Microorganisms (GCM) 10K type strain sequencing project: providing services to taxonomists for standard genome sequencing and annotation.</title>
        <authorList>
            <consortium name="The Broad Institute Genomics Platform"/>
            <consortium name="The Broad Institute Genome Sequencing Center for Infectious Disease"/>
            <person name="Wu L."/>
            <person name="Ma J."/>
        </authorList>
    </citation>
    <scope>NUCLEOTIDE SEQUENCE [LARGE SCALE GENOMIC DNA]</scope>
    <source>
        <strain evidence="1 2">JCM 3053</strain>
    </source>
</reference>
<protein>
    <submittedName>
        <fullName evidence="1">Uncharacterized protein</fullName>
    </submittedName>
</protein>
<proteinExistence type="predicted"/>
<dbReference type="EMBL" id="BAAART010000082">
    <property type="protein sequence ID" value="GAA2239926.1"/>
    <property type="molecule type" value="Genomic_DNA"/>
</dbReference>